<evidence type="ECO:0000256" key="1">
    <source>
        <dbReference type="SAM" id="MobiDB-lite"/>
    </source>
</evidence>
<keyword evidence="3" id="KW-1185">Reference proteome</keyword>
<accession>A0A8T0STI3</accession>
<gene>
    <name evidence="2" type="ORF">PVAP13_5KG443407</name>
</gene>
<evidence type="ECO:0000313" key="3">
    <source>
        <dbReference type="Proteomes" id="UP000823388"/>
    </source>
</evidence>
<dbReference type="Proteomes" id="UP000823388">
    <property type="component" value="Chromosome 5K"/>
</dbReference>
<protein>
    <submittedName>
        <fullName evidence="2">Uncharacterized protein</fullName>
    </submittedName>
</protein>
<proteinExistence type="predicted"/>
<comment type="caution">
    <text evidence="2">The sequence shown here is derived from an EMBL/GenBank/DDBJ whole genome shotgun (WGS) entry which is preliminary data.</text>
</comment>
<dbReference type="EMBL" id="CM029045">
    <property type="protein sequence ID" value="KAG2599449.1"/>
    <property type="molecule type" value="Genomic_DNA"/>
</dbReference>
<feature type="compositionally biased region" description="Basic residues" evidence="1">
    <location>
        <begin position="90"/>
        <end position="99"/>
    </location>
</feature>
<reference evidence="2" key="1">
    <citation type="submission" date="2020-05" db="EMBL/GenBank/DDBJ databases">
        <title>WGS assembly of Panicum virgatum.</title>
        <authorList>
            <person name="Lovell J.T."/>
            <person name="Jenkins J."/>
            <person name="Shu S."/>
            <person name="Juenger T.E."/>
            <person name="Schmutz J."/>
        </authorList>
    </citation>
    <scope>NUCLEOTIDE SEQUENCE</scope>
    <source>
        <strain evidence="2">AP13</strain>
    </source>
</reference>
<evidence type="ECO:0000313" key="2">
    <source>
        <dbReference type="EMBL" id="KAG2599449.1"/>
    </source>
</evidence>
<name>A0A8T0STI3_PANVG</name>
<organism evidence="2 3">
    <name type="scientific">Panicum virgatum</name>
    <name type="common">Blackwell switchgrass</name>
    <dbReference type="NCBI Taxonomy" id="38727"/>
    <lineage>
        <taxon>Eukaryota</taxon>
        <taxon>Viridiplantae</taxon>
        <taxon>Streptophyta</taxon>
        <taxon>Embryophyta</taxon>
        <taxon>Tracheophyta</taxon>
        <taxon>Spermatophyta</taxon>
        <taxon>Magnoliopsida</taxon>
        <taxon>Liliopsida</taxon>
        <taxon>Poales</taxon>
        <taxon>Poaceae</taxon>
        <taxon>PACMAD clade</taxon>
        <taxon>Panicoideae</taxon>
        <taxon>Panicodae</taxon>
        <taxon>Paniceae</taxon>
        <taxon>Panicinae</taxon>
        <taxon>Panicum</taxon>
        <taxon>Panicum sect. Hiantes</taxon>
    </lineage>
</organism>
<sequence>MPRKVSARLGRSRTTTLLSWLHQRRSRPAPAGLVVLTSRVPTAASARRGPAGFPHLHVARARSAPQEREARPLRPLPRGPGAHPSAARGRGQRAPRGRRVLTVPARSPCRGGAVHAAAQPFHASRRQPHAPGLAAPRATTLPSAAAPL</sequence>
<feature type="compositionally biased region" description="Low complexity" evidence="1">
    <location>
        <begin position="79"/>
        <end position="89"/>
    </location>
</feature>
<feature type="region of interest" description="Disordered" evidence="1">
    <location>
        <begin position="43"/>
        <end position="148"/>
    </location>
</feature>
<dbReference type="AlphaFoldDB" id="A0A8T0STI3"/>